<evidence type="ECO:0000313" key="2">
    <source>
        <dbReference type="EMBL" id="MBY8878380.1"/>
    </source>
</evidence>
<gene>
    <name evidence="2" type="ORF">K7862_12150</name>
</gene>
<feature type="region of interest" description="Disordered" evidence="1">
    <location>
        <begin position="30"/>
        <end position="51"/>
    </location>
</feature>
<accession>A0ABS7Q5E2</accession>
<reference evidence="2 3" key="1">
    <citation type="submission" date="2021-08" db="EMBL/GenBank/DDBJ databases">
        <title>WGS of actinomycetes from Thailand.</title>
        <authorList>
            <person name="Thawai C."/>
        </authorList>
    </citation>
    <scope>NUCLEOTIDE SEQUENCE [LARGE SCALE GENOMIC DNA]</scope>
    <source>
        <strain evidence="2 3">PLK6-54</strain>
    </source>
</reference>
<sequence length="77" mass="8665">MVHFLVVAVICLAVWTVLAVPAGMLVGRRLRRVGPPAPPRSSPRRRRRAVPRGLRPYAADRVVTRAPRAARSHVRRR</sequence>
<evidence type="ECO:0000256" key="1">
    <source>
        <dbReference type="SAM" id="MobiDB-lite"/>
    </source>
</evidence>
<evidence type="ECO:0000313" key="3">
    <source>
        <dbReference type="Proteomes" id="UP000778578"/>
    </source>
</evidence>
<dbReference type="RefSeq" id="WP_222962506.1">
    <property type="nucleotide sequence ID" value="NZ_JAINZZ010000010.1"/>
</dbReference>
<proteinExistence type="predicted"/>
<name>A0ABS7Q5E2_9ACTN</name>
<organism evidence="2 3">
    <name type="scientific">Actinacidiphila acidipaludis</name>
    <dbReference type="NCBI Taxonomy" id="2873382"/>
    <lineage>
        <taxon>Bacteria</taxon>
        <taxon>Bacillati</taxon>
        <taxon>Actinomycetota</taxon>
        <taxon>Actinomycetes</taxon>
        <taxon>Kitasatosporales</taxon>
        <taxon>Streptomycetaceae</taxon>
        <taxon>Actinacidiphila</taxon>
    </lineage>
</organism>
<protein>
    <submittedName>
        <fullName evidence="2">Uncharacterized protein</fullName>
    </submittedName>
</protein>
<keyword evidence="3" id="KW-1185">Reference proteome</keyword>
<comment type="caution">
    <text evidence="2">The sequence shown here is derived from an EMBL/GenBank/DDBJ whole genome shotgun (WGS) entry which is preliminary data.</text>
</comment>
<dbReference type="EMBL" id="JAINZZ010000010">
    <property type="protein sequence ID" value="MBY8878380.1"/>
    <property type="molecule type" value="Genomic_DNA"/>
</dbReference>
<dbReference type="Proteomes" id="UP000778578">
    <property type="component" value="Unassembled WGS sequence"/>
</dbReference>